<evidence type="ECO:0000313" key="10">
    <source>
        <dbReference type="EMBL" id="AYN20361.1"/>
    </source>
</evidence>
<dbReference type="AlphaFoldDB" id="A0A3G2HU10"/>
<reference evidence="10 11" key="1">
    <citation type="submission" date="2018-09" db="EMBL/GenBank/DDBJ databases">
        <title>Complete genome sequence of the hydrocarbonoclastic bacterium Alcaligenes aquatilis QD168, isolated from a crude-oil polluted marine sediment of Central Chile.</title>
        <authorList>
            <person name="Duran R.E."/>
            <person name="Barra B."/>
            <person name="Salva-Serra F."/>
            <person name="Mendez V."/>
            <person name="Moore E.R.B."/>
            <person name="Seeger M."/>
        </authorList>
    </citation>
    <scope>NUCLEOTIDE SEQUENCE [LARGE SCALE GENOMIC DNA]</scope>
    <source>
        <strain evidence="10 11">QD168</strain>
    </source>
</reference>
<comment type="subcellular location">
    <subcellularLocation>
        <location evidence="1 5">Bacterial flagellum basal body</location>
    </subcellularLocation>
</comment>
<accession>A0A3G2HU10</accession>
<keyword evidence="10" id="KW-0969">Cilium</keyword>
<protein>
    <recommendedName>
        <fullName evidence="3 5">Flagellar hook protein FlgE</fullName>
    </recommendedName>
</protein>
<dbReference type="InterPro" id="IPR037058">
    <property type="entry name" value="Falgellar_hook_FlgE_sf"/>
</dbReference>
<feature type="domain" description="Flagellar hook protein FlgE/F/G-like D1" evidence="9">
    <location>
        <begin position="76"/>
        <end position="141"/>
    </location>
</feature>
<dbReference type="GO" id="GO:0009424">
    <property type="term" value="C:bacterial-type flagellum hook"/>
    <property type="evidence" value="ECO:0007669"/>
    <property type="project" value="TreeGrafter"/>
</dbReference>
<dbReference type="InterPro" id="IPR011491">
    <property type="entry name" value="FlgE_D2"/>
</dbReference>
<dbReference type="OrthoDB" id="8578401at2"/>
<dbReference type="PANTHER" id="PTHR30435:SF1">
    <property type="entry name" value="FLAGELLAR HOOK PROTEIN FLGE"/>
    <property type="match status" value="1"/>
</dbReference>
<dbReference type="EMBL" id="CP032153">
    <property type="protein sequence ID" value="AYN20361.1"/>
    <property type="molecule type" value="Genomic_DNA"/>
</dbReference>
<dbReference type="InterPro" id="IPR053967">
    <property type="entry name" value="LlgE_F_G-like_D1"/>
</dbReference>
<dbReference type="Proteomes" id="UP000268070">
    <property type="component" value="Chromosome"/>
</dbReference>
<evidence type="ECO:0000256" key="4">
    <source>
        <dbReference type="ARBA" id="ARBA00023143"/>
    </source>
</evidence>
<dbReference type="GO" id="GO:0005829">
    <property type="term" value="C:cytosol"/>
    <property type="evidence" value="ECO:0007669"/>
    <property type="project" value="TreeGrafter"/>
</dbReference>
<dbReference type="NCBIfam" id="TIGR03506">
    <property type="entry name" value="FlgEFG_subfam"/>
    <property type="match status" value="1"/>
</dbReference>
<comment type="similarity">
    <text evidence="2 5">Belongs to the flagella basal body rod proteins family.</text>
</comment>
<dbReference type="Pfam" id="PF22692">
    <property type="entry name" value="LlgE_F_G_D1"/>
    <property type="match status" value="1"/>
</dbReference>
<feature type="domain" description="Flagellar basal-body/hook protein C-terminal" evidence="7">
    <location>
        <begin position="366"/>
        <end position="409"/>
    </location>
</feature>
<proteinExistence type="inferred from homology"/>
<dbReference type="InterPro" id="IPR010930">
    <property type="entry name" value="Flg_bb/hook_C_dom"/>
</dbReference>
<dbReference type="KEGG" id="aaqu:D3M96_07370"/>
<keyword evidence="10" id="KW-0282">Flagellum</keyword>
<dbReference type="InterPro" id="IPR037925">
    <property type="entry name" value="FlgE/F/G-like"/>
</dbReference>
<evidence type="ECO:0000256" key="2">
    <source>
        <dbReference type="ARBA" id="ARBA00009677"/>
    </source>
</evidence>
<evidence type="ECO:0000256" key="1">
    <source>
        <dbReference type="ARBA" id="ARBA00004117"/>
    </source>
</evidence>
<feature type="domain" description="Flagellar hook protein FlgE D2" evidence="8">
    <location>
        <begin position="153"/>
        <end position="291"/>
    </location>
</feature>
<keyword evidence="4 5" id="KW-0975">Bacterial flagellum</keyword>
<gene>
    <name evidence="10" type="ORF">D3M96_07370</name>
</gene>
<evidence type="ECO:0000313" key="11">
    <source>
        <dbReference type="Proteomes" id="UP000268070"/>
    </source>
</evidence>
<dbReference type="InterPro" id="IPR020013">
    <property type="entry name" value="Flagellar_FlgE/F/G"/>
</dbReference>
<evidence type="ECO:0000256" key="5">
    <source>
        <dbReference type="RuleBase" id="RU362116"/>
    </source>
</evidence>
<dbReference type="Pfam" id="PF00460">
    <property type="entry name" value="Flg_bb_rod"/>
    <property type="match status" value="1"/>
</dbReference>
<keyword evidence="10" id="KW-0966">Cell projection</keyword>
<dbReference type="NCBIfam" id="NF004238">
    <property type="entry name" value="PRK05682.1-1"/>
    <property type="match status" value="1"/>
</dbReference>
<comment type="function">
    <text evidence="5">A flexible structure which links the flagellar filament to the drive apparatus in the basal body.</text>
</comment>
<dbReference type="GO" id="GO:0071978">
    <property type="term" value="P:bacterial-type flagellum-dependent swarming motility"/>
    <property type="evidence" value="ECO:0007669"/>
    <property type="project" value="TreeGrafter"/>
</dbReference>
<dbReference type="PANTHER" id="PTHR30435">
    <property type="entry name" value="FLAGELLAR PROTEIN"/>
    <property type="match status" value="1"/>
</dbReference>
<evidence type="ECO:0000259" key="7">
    <source>
        <dbReference type="Pfam" id="PF06429"/>
    </source>
</evidence>
<dbReference type="Gene3D" id="2.60.98.20">
    <property type="entry name" value="Flagellar hook protein FlgE"/>
    <property type="match status" value="1"/>
</dbReference>
<organism evidence="10 11">
    <name type="scientific">Alcaligenes aquatilis</name>
    <dbReference type="NCBI Taxonomy" id="323284"/>
    <lineage>
        <taxon>Bacteria</taxon>
        <taxon>Pseudomonadati</taxon>
        <taxon>Pseudomonadota</taxon>
        <taxon>Betaproteobacteria</taxon>
        <taxon>Burkholderiales</taxon>
        <taxon>Alcaligenaceae</taxon>
        <taxon>Alcaligenes</taxon>
    </lineage>
</organism>
<dbReference type="Pfam" id="PF06429">
    <property type="entry name" value="Flg_bbr_C"/>
    <property type="match status" value="1"/>
</dbReference>
<feature type="domain" description="Flagellar basal body rod protein N-terminal" evidence="6">
    <location>
        <begin position="6"/>
        <end position="33"/>
    </location>
</feature>
<dbReference type="SUPFAM" id="SSF117143">
    <property type="entry name" value="Flagellar hook protein flgE"/>
    <property type="match status" value="1"/>
</dbReference>
<sequence>MSFGQGLSGLNAASQNLDSIGNNIANSGTVGYKASTVQFADVYANSRIGLGVQVSRVSQRFSVGNISNSGNMFDMAIDGANGLFRLEQSNGAVLFSRNGQFYPDKAGYLVNAQGHYLTGYGAGSTQLQRLQVPSANVPPKATTALDFKPNLPADAAAIPTEDASGNLINAFDPTDDTTYSNSFSYSVYDSLGNSHEISQYFVKRPANAAGESVWDVYYREGSTPLSPASATLTFNGSGVMTSPNPATVNVTLANPGGNASPADDLVFDMRYTGTTQFGGEFAKGKTNQDGYATGEYAGMNIDKDGTMVASYTNGVTQRLGSLVLADFSNLQGLSPVGGNAWAETGASGQPILGRPGENGLASIKGQAVEDSNVDMGQELVNMIIAQRTYQANAQTIKTQDQVLQTLVNLR</sequence>
<evidence type="ECO:0000256" key="3">
    <source>
        <dbReference type="ARBA" id="ARBA00019015"/>
    </source>
</evidence>
<dbReference type="Pfam" id="PF07559">
    <property type="entry name" value="FlgE_D2"/>
    <property type="match status" value="1"/>
</dbReference>
<evidence type="ECO:0000259" key="6">
    <source>
        <dbReference type="Pfam" id="PF00460"/>
    </source>
</evidence>
<dbReference type="RefSeq" id="WP_121738532.1">
    <property type="nucleotide sequence ID" value="NZ_CP032153.1"/>
</dbReference>
<evidence type="ECO:0000259" key="9">
    <source>
        <dbReference type="Pfam" id="PF22692"/>
    </source>
</evidence>
<evidence type="ECO:0000259" key="8">
    <source>
        <dbReference type="Pfam" id="PF07559"/>
    </source>
</evidence>
<dbReference type="GO" id="GO:0009425">
    <property type="term" value="C:bacterial-type flagellum basal body"/>
    <property type="evidence" value="ECO:0007669"/>
    <property type="project" value="UniProtKB-SubCell"/>
</dbReference>
<dbReference type="InterPro" id="IPR001444">
    <property type="entry name" value="Flag_bb_rod_N"/>
</dbReference>
<name>A0A3G2HU10_9BURK</name>